<dbReference type="AlphaFoldDB" id="A0A929B7N5"/>
<gene>
    <name evidence="7" type="ORF">IQ251_04515</name>
</gene>
<feature type="DNA-binding region" description="H-T-H motif" evidence="4">
    <location>
        <begin position="42"/>
        <end position="61"/>
    </location>
</feature>
<feature type="region of interest" description="Disordered" evidence="5">
    <location>
        <begin position="1"/>
        <end position="20"/>
    </location>
</feature>
<proteinExistence type="predicted"/>
<dbReference type="SUPFAM" id="SSF46689">
    <property type="entry name" value="Homeodomain-like"/>
    <property type="match status" value="1"/>
</dbReference>
<keyword evidence="2 4" id="KW-0238">DNA-binding</keyword>
<evidence type="ECO:0000256" key="3">
    <source>
        <dbReference type="ARBA" id="ARBA00023163"/>
    </source>
</evidence>
<dbReference type="Proteomes" id="UP000598360">
    <property type="component" value="Unassembled WGS sequence"/>
</dbReference>
<keyword evidence="1" id="KW-0805">Transcription regulation</keyword>
<dbReference type="Gene3D" id="1.10.357.10">
    <property type="entry name" value="Tetracycline Repressor, domain 2"/>
    <property type="match status" value="1"/>
</dbReference>
<reference evidence="7" key="1">
    <citation type="submission" date="2020-10" db="EMBL/GenBank/DDBJ databases">
        <title>Diversity and distribution of actinomycetes associated with coral in the coast of Hainan.</title>
        <authorList>
            <person name="Li F."/>
        </authorList>
    </citation>
    <scope>NUCLEOTIDE SEQUENCE</scope>
    <source>
        <strain evidence="7">HNM0983</strain>
    </source>
</reference>
<evidence type="ECO:0000313" key="8">
    <source>
        <dbReference type="Proteomes" id="UP000598360"/>
    </source>
</evidence>
<accession>A0A929B7N5</accession>
<organism evidence="7 8">
    <name type="scientific">Saccharopolyspora montiporae</name>
    <dbReference type="NCBI Taxonomy" id="2781240"/>
    <lineage>
        <taxon>Bacteria</taxon>
        <taxon>Bacillati</taxon>
        <taxon>Actinomycetota</taxon>
        <taxon>Actinomycetes</taxon>
        <taxon>Pseudonocardiales</taxon>
        <taxon>Pseudonocardiaceae</taxon>
        <taxon>Saccharopolyspora</taxon>
    </lineage>
</organism>
<dbReference type="EMBL" id="JADEYC010000007">
    <property type="protein sequence ID" value="MBE9373710.1"/>
    <property type="molecule type" value="Genomic_DNA"/>
</dbReference>
<dbReference type="InterPro" id="IPR009057">
    <property type="entry name" value="Homeodomain-like_sf"/>
</dbReference>
<evidence type="ECO:0000256" key="5">
    <source>
        <dbReference type="SAM" id="MobiDB-lite"/>
    </source>
</evidence>
<keyword evidence="3" id="KW-0804">Transcription</keyword>
<protein>
    <submittedName>
        <fullName evidence="7">TetR/AcrR family transcriptional regulator</fullName>
    </submittedName>
</protein>
<dbReference type="PANTHER" id="PTHR30055:SF234">
    <property type="entry name" value="HTH-TYPE TRANSCRIPTIONAL REGULATOR BETI"/>
    <property type="match status" value="1"/>
</dbReference>
<evidence type="ECO:0000259" key="6">
    <source>
        <dbReference type="PROSITE" id="PS50977"/>
    </source>
</evidence>
<dbReference type="PROSITE" id="PS50977">
    <property type="entry name" value="HTH_TETR_2"/>
    <property type="match status" value="1"/>
</dbReference>
<feature type="domain" description="HTH tetR-type" evidence="6">
    <location>
        <begin position="19"/>
        <end position="79"/>
    </location>
</feature>
<dbReference type="GO" id="GO:0003700">
    <property type="term" value="F:DNA-binding transcription factor activity"/>
    <property type="evidence" value="ECO:0007669"/>
    <property type="project" value="TreeGrafter"/>
</dbReference>
<dbReference type="GO" id="GO:0000976">
    <property type="term" value="F:transcription cis-regulatory region binding"/>
    <property type="evidence" value="ECO:0007669"/>
    <property type="project" value="TreeGrafter"/>
</dbReference>
<dbReference type="InterPro" id="IPR050109">
    <property type="entry name" value="HTH-type_TetR-like_transc_reg"/>
</dbReference>
<dbReference type="RefSeq" id="WP_193927146.1">
    <property type="nucleotide sequence ID" value="NZ_JADEYC010000007.1"/>
</dbReference>
<evidence type="ECO:0000256" key="4">
    <source>
        <dbReference type="PROSITE-ProRule" id="PRU00335"/>
    </source>
</evidence>
<sequence length="225" mass="24941">MNAASRGRPRHTDRSRTDLTAPEEILQAAAELFTQHGYAATSTRRIAESVGMRQASLYYYFPTKDAILAELLNDTVQRPLECHEALRALDLAPEVHLHALCSADCTQLWTSPWNVGVLCLLPEVRTERFAEFRSGRTALRLTYRELSARVLAALPAPRAEDYVPDPAADVVFRLTETLPNLRSDGLGADRQPGRISDLALHVLGWRGDWDRLRAGSARALRAAGA</sequence>
<name>A0A929B7N5_9PSEU</name>
<dbReference type="InterPro" id="IPR001647">
    <property type="entry name" value="HTH_TetR"/>
</dbReference>
<comment type="caution">
    <text evidence="7">The sequence shown here is derived from an EMBL/GenBank/DDBJ whole genome shotgun (WGS) entry which is preliminary data.</text>
</comment>
<evidence type="ECO:0000256" key="1">
    <source>
        <dbReference type="ARBA" id="ARBA00023015"/>
    </source>
</evidence>
<evidence type="ECO:0000256" key="2">
    <source>
        <dbReference type="ARBA" id="ARBA00023125"/>
    </source>
</evidence>
<evidence type="ECO:0000313" key="7">
    <source>
        <dbReference type="EMBL" id="MBE9373710.1"/>
    </source>
</evidence>
<keyword evidence="8" id="KW-1185">Reference proteome</keyword>
<dbReference type="PANTHER" id="PTHR30055">
    <property type="entry name" value="HTH-TYPE TRANSCRIPTIONAL REGULATOR RUTR"/>
    <property type="match status" value="1"/>
</dbReference>
<dbReference type="PRINTS" id="PR00455">
    <property type="entry name" value="HTHTETR"/>
</dbReference>
<dbReference type="Pfam" id="PF00440">
    <property type="entry name" value="TetR_N"/>
    <property type="match status" value="1"/>
</dbReference>